<proteinExistence type="predicted"/>
<dbReference type="EMBL" id="PYGC01000010">
    <property type="protein sequence ID" value="PSK81247.1"/>
    <property type="molecule type" value="Genomic_DNA"/>
</dbReference>
<name>A0A2P8C8G6_9BACT</name>
<dbReference type="Proteomes" id="UP000240621">
    <property type="component" value="Unassembled WGS sequence"/>
</dbReference>
<evidence type="ECO:0000313" key="1">
    <source>
        <dbReference type="EMBL" id="GET21669.1"/>
    </source>
</evidence>
<dbReference type="Proteomes" id="UP000396862">
    <property type="component" value="Unassembled WGS sequence"/>
</dbReference>
<evidence type="ECO:0000313" key="4">
    <source>
        <dbReference type="Proteomes" id="UP000396862"/>
    </source>
</evidence>
<evidence type="ECO:0000313" key="3">
    <source>
        <dbReference type="Proteomes" id="UP000240621"/>
    </source>
</evidence>
<dbReference type="RefSeq" id="WP_106543241.1">
    <property type="nucleotide sequence ID" value="NZ_BLAU01000001.1"/>
</dbReference>
<dbReference type="EMBL" id="BLAU01000001">
    <property type="protein sequence ID" value="GET21669.1"/>
    <property type="molecule type" value="Genomic_DNA"/>
</dbReference>
<organism evidence="2 3">
    <name type="scientific">Prolixibacter denitrificans</name>
    <dbReference type="NCBI Taxonomy" id="1541063"/>
    <lineage>
        <taxon>Bacteria</taxon>
        <taxon>Pseudomonadati</taxon>
        <taxon>Bacteroidota</taxon>
        <taxon>Bacteroidia</taxon>
        <taxon>Marinilabiliales</taxon>
        <taxon>Prolixibacteraceae</taxon>
        <taxon>Prolixibacter</taxon>
    </lineage>
</organism>
<reference evidence="2 3" key="1">
    <citation type="submission" date="2018-03" db="EMBL/GenBank/DDBJ databases">
        <title>Genomic Encyclopedia of Archaeal and Bacterial Type Strains, Phase II (KMG-II): from individual species to whole genera.</title>
        <authorList>
            <person name="Goeker M."/>
        </authorList>
    </citation>
    <scope>NUCLEOTIDE SEQUENCE [LARGE SCALE GENOMIC DNA]</scope>
    <source>
        <strain evidence="2 3">DSM 27267</strain>
    </source>
</reference>
<protein>
    <recommendedName>
        <fullName evidence="5">Lipoprotein</fullName>
    </recommendedName>
</protein>
<evidence type="ECO:0000313" key="2">
    <source>
        <dbReference type="EMBL" id="PSK81247.1"/>
    </source>
</evidence>
<evidence type="ECO:0008006" key="5">
    <source>
        <dbReference type="Google" id="ProtNLM"/>
    </source>
</evidence>
<gene>
    <name evidence="2" type="ORF">CLV93_11031</name>
    <name evidence="1" type="ORF">JCM18694_19150</name>
</gene>
<sequence>MKIFLFVAVILVAGCSRNSTEPSKKSAEDESEYNRLVWEKYNEPLVLLAIKYDIDTSIVRPVFTEYLKKQDPYSYYVLTYYTVGNDTAALHAPRESVYKTVHRISNEYSIDVKVLSSFLFDLRTYNLLNEIDDTSSDILDKHYEEKH</sequence>
<accession>A0A2P8C8G6</accession>
<dbReference type="PROSITE" id="PS51257">
    <property type="entry name" value="PROKAR_LIPOPROTEIN"/>
    <property type="match status" value="1"/>
</dbReference>
<keyword evidence="4" id="KW-1185">Reference proteome</keyword>
<comment type="caution">
    <text evidence="2">The sequence shown here is derived from an EMBL/GenBank/DDBJ whole genome shotgun (WGS) entry which is preliminary data.</text>
</comment>
<dbReference type="AlphaFoldDB" id="A0A2P8C8G6"/>
<reference evidence="1 4" key="2">
    <citation type="submission" date="2019-10" db="EMBL/GenBank/DDBJ databases">
        <title>Prolixibacter strains distinguished by the presence of nitrate reductase genes were adept at nitrate-dependent anaerobic corrosion of metallic iron and carbon steel.</title>
        <authorList>
            <person name="Iino T."/>
            <person name="Shono N."/>
            <person name="Ito K."/>
            <person name="Nakamura R."/>
            <person name="Sueoka K."/>
            <person name="Harayama S."/>
            <person name="Ohkuma M."/>
        </authorList>
    </citation>
    <scope>NUCLEOTIDE SEQUENCE [LARGE SCALE GENOMIC DNA]</scope>
    <source>
        <strain evidence="1 4">MIC1-1</strain>
    </source>
</reference>